<organism evidence="2 3">
    <name type="scientific">Nibricoccus aquaticus</name>
    <dbReference type="NCBI Taxonomy" id="2576891"/>
    <lineage>
        <taxon>Bacteria</taxon>
        <taxon>Pseudomonadati</taxon>
        <taxon>Verrucomicrobiota</taxon>
        <taxon>Opitutia</taxon>
        <taxon>Opitutales</taxon>
        <taxon>Opitutaceae</taxon>
        <taxon>Nibricoccus</taxon>
    </lineage>
</organism>
<evidence type="ECO:0000313" key="2">
    <source>
        <dbReference type="EMBL" id="ATC64486.1"/>
    </source>
</evidence>
<dbReference type="InterPro" id="IPR016152">
    <property type="entry name" value="PTrfase/Anion_transptr"/>
</dbReference>
<keyword evidence="2" id="KW-0762">Sugar transport</keyword>
<dbReference type="Pfam" id="PF00359">
    <property type="entry name" value="PTS_EIIA_2"/>
    <property type="match status" value="1"/>
</dbReference>
<dbReference type="AlphaFoldDB" id="A0A290QE08"/>
<dbReference type="KEGG" id="vbh:CMV30_11270"/>
<keyword evidence="3" id="KW-1185">Reference proteome</keyword>
<dbReference type="OrthoDB" id="95460at2"/>
<accession>A0A290QE08</accession>
<dbReference type="Proteomes" id="UP000217265">
    <property type="component" value="Chromosome"/>
</dbReference>
<name>A0A290QE08_9BACT</name>
<feature type="domain" description="PTS EIIA type-2" evidence="1">
    <location>
        <begin position="7"/>
        <end position="150"/>
    </location>
</feature>
<dbReference type="Gene3D" id="3.40.930.10">
    <property type="entry name" value="Mannitol-specific EII, Chain A"/>
    <property type="match status" value="1"/>
</dbReference>
<dbReference type="PROSITE" id="PS00372">
    <property type="entry name" value="PTS_EIIA_TYPE_2_HIS"/>
    <property type="match status" value="1"/>
</dbReference>
<dbReference type="RefSeq" id="WP_096056118.1">
    <property type="nucleotide sequence ID" value="NZ_CP023344.1"/>
</dbReference>
<dbReference type="InterPro" id="IPR051541">
    <property type="entry name" value="PTS_SugarTrans_NitroReg"/>
</dbReference>
<keyword evidence="2" id="KW-0813">Transport</keyword>
<sequence>MAGRLSKLLDPARISLSVQSGKRTVALNEVARLLDGHPEVTNFQGFYNELLARERLDTTCLGNEIALPHARTEHVHKIVLAVGRSDQGVHFENGNQTVRLMFVLGTPKSNPGDYLTVVSALCKILKDSANRDALMRADTPEAFIQAVTAAEDKLLAPAVA</sequence>
<dbReference type="PROSITE" id="PS51094">
    <property type="entry name" value="PTS_EIIA_TYPE_2"/>
    <property type="match status" value="1"/>
</dbReference>
<gene>
    <name evidence="2" type="ORF">CMV30_11270</name>
</gene>
<dbReference type="CDD" id="cd00211">
    <property type="entry name" value="PTS_IIA_fru"/>
    <property type="match status" value="1"/>
</dbReference>
<evidence type="ECO:0000259" key="1">
    <source>
        <dbReference type="PROSITE" id="PS51094"/>
    </source>
</evidence>
<dbReference type="PANTHER" id="PTHR47738">
    <property type="entry name" value="PTS SYSTEM FRUCTOSE-LIKE EIIA COMPONENT-RELATED"/>
    <property type="match status" value="1"/>
</dbReference>
<protein>
    <submittedName>
        <fullName evidence="2">PTS glucose transporter subunit IIA</fullName>
    </submittedName>
</protein>
<evidence type="ECO:0000313" key="3">
    <source>
        <dbReference type="Proteomes" id="UP000217265"/>
    </source>
</evidence>
<dbReference type="InterPro" id="IPR002178">
    <property type="entry name" value="PTS_EIIA_type-2_dom"/>
</dbReference>
<dbReference type="SUPFAM" id="SSF55804">
    <property type="entry name" value="Phoshotransferase/anion transport protein"/>
    <property type="match status" value="1"/>
</dbReference>
<dbReference type="PANTHER" id="PTHR47738:SF2">
    <property type="entry name" value="PTS SYSTEM FRUCTOSE-LIKE EIIA COMPONENT"/>
    <property type="match status" value="1"/>
</dbReference>
<proteinExistence type="predicted"/>
<dbReference type="EMBL" id="CP023344">
    <property type="protein sequence ID" value="ATC64486.1"/>
    <property type="molecule type" value="Genomic_DNA"/>
</dbReference>
<reference evidence="2 3" key="1">
    <citation type="submission" date="2017-09" db="EMBL/GenBank/DDBJ databases">
        <title>Complete genome sequence of Verrucomicrobial strain HZ-65, isolated from freshwater.</title>
        <authorList>
            <person name="Choi A."/>
        </authorList>
    </citation>
    <scope>NUCLEOTIDE SEQUENCE [LARGE SCALE GENOMIC DNA]</scope>
    <source>
        <strain evidence="2 3">HZ-65</strain>
    </source>
</reference>